<evidence type="ECO:0000313" key="2">
    <source>
        <dbReference type="Proteomes" id="UP001499854"/>
    </source>
</evidence>
<gene>
    <name evidence="1" type="ORF">GCM10009838_37270</name>
</gene>
<name>A0ABP5D7C2_9ACTN</name>
<accession>A0ABP5D7C2</accession>
<sequence length="63" mass="7014">MTPDATPPGSPPPGLCAACRHTHKNETRRGTTYYRCTRAAWDDRLPKYPRLPVLSCPGYEPAD</sequence>
<organism evidence="1 2">
    <name type="scientific">Catenulispora subtropica</name>
    <dbReference type="NCBI Taxonomy" id="450798"/>
    <lineage>
        <taxon>Bacteria</taxon>
        <taxon>Bacillati</taxon>
        <taxon>Actinomycetota</taxon>
        <taxon>Actinomycetes</taxon>
        <taxon>Catenulisporales</taxon>
        <taxon>Catenulisporaceae</taxon>
        <taxon>Catenulispora</taxon>
    </lineage>
</organism>
<comment type="caution">
    <text evidence="1">The sequence shown here is derived from an EMBL/GenBank/DDBJ whole genome shotgun (WGS) entry which is preliminary data.</text>
</comment>
<reference evidence="2" key="1">
    <citation type="journal article" date="2019" name="Int. J. Syst. Evol. Microbiol.">
        <title>The Global Catalogue of Microorganisms (GCM) 10K type strain sequencing project: providing services to taxonomists for standard genome sequencing and annotation.</title>
        <authorList>
            <consortium name="The Broad Institute Genomics Platform"/>
            <consortium name="The Broad Institute Genome Sequencing Center for Infectious Disease"/>
            <person name="Wu L."/>
            <person name="Ma J."/>
        </authorList>
    </citation>
    <scope>NUCLEOTIDE SEQUENCE [LARGE SCALE GENOMIC DNA]</scope>
    <source>
        <strain evidence="2">JCM 16013</strain>
    </source>
</reference>
<keyword evidence="2" id="KW-1185">Reference proteome</keyword>
<dbReference type="RefSeq" id="WP_344658313.1">
    <property type="nucleotide sequence ID" value="NZ_BAAAQM010000019.1"/>
</dbReference>
<dbReference type="EMBL" id="BAAAQM010000019">
    <property type="protein sequence ID" value="GAA1973857.1"/>
    <property type="molecule type" value="Genomic_DNA"/>
</dbReference>
<protein>
    <recommendedName>
        <fullName evidence="3">Recombinase zinc beta ribbon domain-containing protein</fullName>
    </recommendedName>
</protein>
<proteinExistence type="predicted"/>
<dbReference type="Proteomes" id="UP001499854">
    <property type="component" value="Unassembled WGS sequence"/>
</dbReference>
<evidence type="ECO:0000313" key="1">
    <source>
        <dbReference type="EMBL" id="GAA1973857.1"/>
    </source>
</evidence>
<evidence type="ECO:0008006" key="3">
    <source>
        <dbReference type="Google" id="ProtNLM"/>
    </source>
</evidence>